<dbReference type="SMART" id="SM00066">
    <property type="entry name" value="GAL4"/>
    <property type="match status" value="1"/>
</dbReference>
<feature type="domain" description="Zn(2)-C6 fungal-type" evidence="8">
    <location>
        <begin position="11"/>
        <end position="39"/>
    </location>
</feature>
<evidence type="ECO:0000313" key="10">
    <source>
        <dbReference type="Proteomes" id="UP000249363"/>
    </source>
</evidence>
<reference evidence="9 10" key="1">
    <citation type="journal article" date="2017" name="Biotechnol. Biofuels">
        <title>Differential beta-glucosidase expression as a function of carbon source availability in Talaromyces amestolkiae: a genomic and proteomic approach.</title>
        <authorList>
            <person name="de Eugenio L.I."/>
            <person name="Mendez-Liter J.A."/>
            <person name="Nieto-Dominguez M."/>
            <person name="Alonso L."/>
            <person name="Gil-Munoz J."/>
            <person name="Barriuso J."/>
            <person name="Prieto A."/>
            <person name="Martinez M.J."/>
        </authorList>
    </citation>
    <scope>NUCLEOTIDE SEQUENCE [LARGE SCALE GENOMIC DNA]</scope>
    <source>
        <strain evidence="9 10">CIB</strain>
    </source>
</reference>
<dbReference type="GO" id="GO:0000981">
    <property type="term" value="F:DNA-binding transcription factor activity, RNA polymerase II-specific"/>
    <property type="evidence" value="ECO:0007669"/>
    <property type="project" value="InterPro"/>
</dbReference>
<dbReference type="GO" id="GO:0008270">
    <property type="term" value="F:zinc ion binding"/>
    <property type="evidence" value="ECO:0007669"/>
    <property type="project" value="InterPro"/>
</dbReference>
<evidence type="ECO:0000256" key="7">
    <source>
        <dbReference type="ARBA" id="ARBA00023242"/>
    </source>
</evidence>
<dbReference type="GeneID" id="63797554"/>
<evidence type="ECO:0000256" key="1">
    <source>
        <dbReference type="ARBA" id="ARBA00004123"/>
    </source>
</evidence>
<dbReference type="PROSITE" id="PS00463">
    <property type="entry name" value="ZN2_CY6_FUNGAL_1"/>
    <property type="match status" value="1"/>
</dbReference>
<dbReference type="SUPFAM" id="SSF57701">
    <property type="entry name" value="Zn2/Cys6 DNA-binding domain"/>
    <property type="match status" value="1"/>
</dbReference>
<keyword evidence="6" id="KW-0804">Transcription</keyword>
<evidence type="ECO:0000259" key="8">
    <source>
        <dbReference type="PROSITE" id="PS50048"/>
    </source>
</evidence>
<protein>
    <recommendedName>
        <fullName evidence="8">Zn(2)-C6 fungal-type domain-containing protein</fullName>
    </recommendedName>
</protein>
<dbReference type="PROSITE" id="PS50048">
    <property type="entry name" value="ZN2_CY6_FUNGAL_2"/>
    <property type="match status" value="1"/>
</dbReference>
<gene>
    <name evidence="9" type="ORF">BHQ10_008340</name>
</gene>
<dbReference type="CDD" id="cd00067">
    <property type="entry name" value="GAL4"/>
    <property type="match status" value="1"/>
</dbReference>
<accession>A0A364L945</accession>
<dbReference type="GO" id="GO:0045944">
    <property type="term" value="P:positive regulation of transcription by RNA polymerase II"/>
    <property type="evidence" value="ECO:0007669"/>
    <property type="project" value="TreeGrafter"/>
</dbReference>
<evidence type="ECO:0000256" key="3">
    <source>
        <dbReference type="ARBA" id="ARBA00022833"/>
    </source>
</evidence>
<dbReference type="Gene3D" id="4.10.240.10">
    <property type="entry name" value="Zn(2)-C6 fungal-type DNA-binding domain"/>
    <property type="match status" value="1"/>
</dbReference>
<organism evidence="9 10">
    <name type="scientific">Talaromyces amestolkiae</name>
    <dbReference type="NCBI Taxonomy" id="1196081"/>
    <lineage>
        <taxon>Eukaryota</taxon>
        <taxon>Fungi</taxon>
        <taxon>Dikarya</taxon>
        <taxon>Ascomycota</taxon>
        <taxon>Pezizomycotina</taxon>
        <taxon>Eurotiomycetes</taxon>
        <taxon>Eurotiomycetidae</taxon>
        <taxon>Eurotiales</taxon>
        <taxon>Trichocomaceae</taxon>
        <taxon>Talaromyces</taxon>
        <taxon>Talaromyces sect. Talaromyces</taxon>
    </lineage>
</organism>
<dbReference type="PANTHER" id="PTHR47782">
    <property type="entry name" value="ZN(II)2CYS6 TRANSCRIPTION FACTOR (EUROFUNG)-RELATED"/>
    <property type="match status" value="1"/>
</dbReference>
<dbReference type="CDD" id="cd12148">
    <property type="entry name" value="fungal_TF_MHR"/>
    <property type="match status" value="1"/>
</dbReference>
<keyword evidence="5" id="KW-0238">DNA-binding</keyword>
<dbReference type="GO" id="GO:0005634">
    <property type="term" value="C:nucleus"/>
    <property type="evidence" value="ECO:0007669"/>
    <property type="project" value="UniProtKB-SubCell"/>
</dbReference>
<comment type="caution">
    <text evidence="9">The sequence shown here is derived from an EMBL/GenBank/DDBJ whole genome shotgun (WGS) entry which is preliminary data.</text>
</comment>
<dbReference type="GO" id="GO:0043565">
    <property type="term" value="F:sequence-specific DNA binding"/>
    <property type="evidence" value="ECO:0007669"/>
    <property type="project" value="TreeGrafter"/>
</dbReference>
<comment type="subcellular location">
    <subcellularLocation>
        <location evidence="1">Nucleus</location>
    </subcellularLocation>
</comment>
<evidence type="ECO:0000256" key="2">
    <source>
        <dbReference type="ARBA" id="ARBA00022723"/>
    </source>
</evidence>
<dbReference type="EMBL" id="MIKG01000019">
    <property type="protein sequence ID" value="RAO72328.1"/>
    <property type="molecule type" value="Genomic_DNA"/>
</dbReference>
<keyword evidence="2" id="KW-0479">Metal-binding</keyword>
<dbReference type="InterPro" id="IPR001138">
    <property type="entry name" value="Zn2Cys6_DnaBD"/>
</dbReference>
<evidence type="ECO:0000256" key="4">
    <source>
        <dbReference type="ARBA" id="ARBA00023015"/>
    </source>
</evidence>
<dbReference type="PANTHER" id="PTHR47782:SF1">
    <property type="entry name" value="PYRIMIDINE PATHWAY REGULATORY PROTEIN 1"/>
    <property type="match status" value="1"/>
</dbReference>
<dbReference type="Proteomes" id="UP000249363">
    <property type="component" value="Unassembled WGS sequence"/>
</dbReference>
<dbReference type="RefSeq" id="XP_040736842.1">
    <property type="nucleotide sequence ID" value="XM_040881135.1"/>
</dbReference>
<evidence type="ECO:0000256" key="6">
    <source>
        <dbReference type="ARBA" id="ARBA00023163"/>
    </source>
</evidence>
<keyword evidence="10" id="KW-1185">Reference proteome</keyword>
<name>A0A364L945_TALAM</name>
<keyword evidence="7" id="KW-0539">Nucleus</keyword>
<dbReference type="OrthoDB" id="25921at2759"/>
<keyword evidence="3" id="KW-0862">Zinc</keyword>
<proteinExistence type="predicted"/>
<dbReference type="STRING" id="1196081.A0A364L945"/>
<evidence type="ECO:0000313" key="9">
    <source>
        <dbReference type="EMBL" id="RAO72328.1"/>
    </source>
</evidence>
<dbReference type="InterPro" id="IPR036864">
    <property type="entry name" value="Zn2-C6_fun-type_DNA-bd_sf"/>
</dbReference>
<dbReference type="AlphaFoldDB" id="A0A364L945"/>
<keyword evidence="4" id="KW-0805">Transcription regulation</keyword>
<dbReference type="InterPro" id="IPR052202">
    <property type="entry name" value="Yeast_MetPath_Reg"/>
</dbReference>
<evidence type="ECO:0000256" key="5">
    <source>
        <dbReference type="ARBA" id="ARBA00023125"/>
    </source>
</evidence>
<sequence>MQRSQRRSTKVCVRCRKRKTKCDFKFPACTTCKSANATCLGFDPATRKAVPRSLVKSLEARVAELETKVLAIRTVPQNVPYSMASRIAQATISFGVPSAGSFLRSKVSPNLFFRPSCPPLAVVRERGHISAEELVSKDKSWASDRYSGHSSNTLIDISSVPHLAIQQMMENYVETHLPQYPCVPKAMLENIVMNSQEIQLEDTKSSPPQAIASSSGLGHFEYFVFFIALAISALTLTWKAEDQARAASESFFNSARNHLQALQEHSEIQALQISLLLAHYAHIESPDGLNSEQKQLRSDLFWVTYGMERSMCTNLRLPLSFAEEAISNKLEIPTGDVPSFLSTEDDVRKKSSATHIYLYRALETEVHRVLHLQEDLQNFRCTDFESWIQNISDRLSTWYEKAQSWTQYNMLEFKHVQFYHLLVRIHRPTPRLRTRTPEDHRIVLESSFALIEDYLGQERRRRLFYPWHGVHILFETVVISLEACWSSRNSPLLVDQIKEMIENSLPKCVQTLAKIGHRWNEAAACADRLRPLVQKVASAIAAGTDPLYLSFEDIAITEEIHGLLFSDGPLTWNQGVDADFSFEFFDGSQFLENPLFDGMEVFQWDPEWYIVPGVT</sequence>
<dbReference type="Pfam" id="PF00172">
    <property type="entry name" value="Zn_clus"/>
    <property type="match status" value="1"/>
</dbReference>